<accession>A0A174UL40</accession>
<organism evidence="2 3">
    <name type="scientific">Bacteroides thetaiotaomicron</name>
    <dbReference type="NCBI Taxonomy" id="818"/>
    <lineage>
        <taxon>Bacteria</taxon>
        <taxon>Pseudomonadati</taxon>
        <taxon>Bacteroidota</taxon>
        <taxon>Bacteroidia</taxon>
        <taxon>Bacteroidales</taxon>
        <taxon>Bacteroidaceae</taxon>
        <taxon>Bacteroides</taxon>
    </lineage>
</organism>
<proteinExistence type="predicted"/>
<dbReference type="Pfam" id="PF02195">
    <property type="entry name" value="ParB_N"/>
    <property type="match status" value="1"/>
</dbReference>
<dbReference type="InterPro" id="IPR036086">
    <property type="entry name" value="ParB/Sulfiredoxin_sf"/>
</dbReference>
<dbReference type="InterPro" id="IPR003115">
    <property type="entry name" value="ParB_N"/>
</dbReference>
<feature type="domain" description="ParB-like N-terminal" evidence="1">
    <location>
        <begin position="13"/>
        <end position="102"/>
    </location>
</feature>
<name>A0A174UL40_BACT4</name>
<evidence type="ECO:0000259" key="1">
    <source>
        <dbReference type="SMART" id="SM00470"/>
    </source>
</evidence>
<dbReference type="EMBL" id="CZBI01000004">
    <property type="protein sequence ID" value="CUQ23234.1"/>
    <property type="molecule type" value="Genomic_DNA"/>
</dbReference>
<evidence type="ECO:0000313" key="3">
    <source>
        <dbReference type="Proteomes" id="UP000095541"/>
    </source>
</evidence>
<gene>
    <name evidence="2" type="ORF">ERS852557_03098</name>
</gene>
<evidence type="ECO:0000313" key="2">
    <source>
        <dbReference type="EMBL" id="CUQ23234.1"/>
    </source>
</evidence>
<reference evidence="2 3" key="1">
    <citation type="submission" date="2015-09" db="EMBL/GenBank/DDBJ databases">
        <authorList>
            <consortium name="Pathogen Informatics"/>
        </authorList>
    </citation>
    <scope>NUCLEOTIDE SEQUENCE [LARGE SCALE GENOMIC DNA]</scope>
    <source>
        <strain evidence="2 3">2789STDY5834945</strain>
    </source>
</reference>
<sequence length="228" mass="26326">MEEVSKYQKFETATINREQIKNAKYNPRRISDSAKKKLKDNIKRVGLLDTIVVNKNTMNIVSGHQRISILDSLERKKNYNLTVAMVDLSEKEEKEQNIFFNNTKVQGEFDTDILAEMLSDIDFECAGLDINDVGVLGVEVDLPSIEEPSEADKEVMKLNKEIYDSKREMRKAVMNHSQTKNEESVDTFVVLTFSNQSNKEVFLQRFGFRPQEKYIKGEVLSDMVERVD</sequence>
<dbReference type="Proteomes" id="UP000095541">
    <property type="component" value="Unassembled WGS sequence"/>
</dbReference>
<dbReference type="RefSeq" id="WP_055219897.1">
    <property type="nucleotide sequence ID" value="NZ_CZBI01000004.1"/>
</dbReference>
<protein>
    <submittedName>
        <fullName evidence="2">ParB-like nuclease domain</fullName>
    </submittedName>
</protein>
<dbReference type="AlphaFoldDB" id="A0A174UL40"/>
<dbReference type="SMART" id="SM00470">
    <property type="entry name" value="ParB"/>
    <property type="match status" value="1"/>
</dbReference>
<dbReference type="Gene3D" id="3.90.1530.10">
    <property type="entry name" value="Conserved hypothetical protein from pyrococcus furiosus pfu- 392566-001, ParB domain"/>
    <property type="match status" value="1"/>
</dbReference>
<dbReference type="SUPFAM" id="SSF110849">
    <property type="entry name" value="ParB/Sulfiredoxin"/>
    <property type="match status" value="1"/>
</dbReference>